<keyword evidence="1" id="KW-1133">Transmembrane helix</keyword>
<dbReference type="Proteomes" id="UP000569914">
    <property type="component" value="Unassembled WGS sequence"/>
</dbReference>
<name>A0A7Y9I4R3_9ACTN</name>
<keyword evidence="1" id="KW-0472">Membrane</keyword>
<keyword evidence="1" id="KW-0812">Transmembrane</keyword>
<dbReference type="Gene3D" id="2.50.20.10">
    <property type="entry name" value="Lipoprotein localisation LolA/LolB/LppX"/>
    <property type="match status" value="1"/>
</dbReference>
<feature type="domain" description="MucB/RseB N-terminal" evidence="2">
    <location>
        <begin position="246"/>
        <end position="320"/>
    </location>
</feature>
<feature type="transmembrane region" description="Helical" evidence="1">
    <location>
        <begin position="80"/>
        <end position="101"/>
    </location>
</feature>
<comment type="caution">
    <text evidence="3">The sequence shown here is derived from an EMBL/GenBank/DDBJ whole genome shotgun (WGS) entry which is preliminary data.</text>
</comment>
<keyword evidence="4" id="KW-1185">Reference proteome</keyword>
<evidence type="ECO:0000313" key="3">
    <source>
        <dbReference type="EMBL" id="NYE70250.1"/>
    </source>
</evidence>
<dbReference type="Pfam" id="PF03888">
    <property type="entry name" value="MucB_RseB"/>
    <property type="match status" value="1"/>
</dbReference>
<organism evidence="3 4">
    <name type="scientific">Microlunatus parietis</name>
    <dbReference type="NCBI Taxonomy" id="682979"/>
    <lineage>
        <taxon>Bacteria</taxon>
        <taxon>Bacillati</taxon>
        <taxon>Actinomycetota</taxon>
        <taxon>Actinomycetes</taxon>
        <taxon>Propionibacteriales</taxon>
        <taxon>Propionibacteriaceae</taxon>
        <taxon>Microlunatus</taxon>
    </lineage>
</organism>
<gene>
    <name evidence="3" type="ORF">BKA15_001579</name>
</gene>
<evidence type="ECO:0000256" key="1">
    <source>
        <dbReference type="SAM" id="Phobius"/>
    </source>
</evidence>
<evidence type="ECO:0000313" key="4">
    <source>
        <dbReference type="Proteomes" id="UP000569914"/>
    </source>
</evidence>
<reference evidence="3 4" key="1">
    <citation type="submission" date="2020-07" db="EMBL/GenBank/DDBJ databases">
        <title>Sequencing the genomes of 1000 actinobacteria strains.</title>
        <authorList>
            <person name="Klenk H.-P."/>
        </authorList>
    </citation>
    <scope>NUCLEOTIDE SEQUENCE [LARGE SCALE GENOMIC DNA]</scope>
    <source>
        <strain evidence="3 4">DSM 22083</strain>
    </source>
</reference>
<evidence type="ECO:0000259" key="2">
    <source>
        <dbReference type="Pfam" id="PF03888"/>
    </source>
</evidence>
<dbReference type="EMBL" id="JACCBU010000001">
    <property type="protein sequence ID" value="NYE70250.1"/>
    <property type="molecule type" value="Genomic_DNA"/>
</dbReference>
<sequence length="474" mass="49561">MVKHLSRCADCREDVEGLFRLRQLLTQGAPAGPAAPGTLSDRLVSIAGPRARRPLSSRPFEQSTWADLPRERHAPLRRTAAVLALVALLTATVGGIGYAAAPTDQAPLLSDPAPQVRTEFGAALAQLPTASTLVGAAALVDQAALSAPDAELDAPAPANGPELSLVAATNWLRRAFEAAITVGYTGNQRMVSGLGDDRTAGSMAVSFIPGRGSNVVVRGPDGDELADGFLAAPPRTPVGDGDIFRMITAGYRLTGATQAKVVGRSAVMVDAISYATGRLAARWWIDEQTGLVLWQQRFDNDGAVRLSTGFTSVAVNNGHSSEAASAPLNLPDDATTLTLSSAPVMSERGWSCHDQLAGLSLVRLRSEGSDQPDSLHMTYSDGLTTVAVYEAHGRLTGPPAGSAWDDEVGAYVRSGTALVATWQSGDKVFTVITDGDRSALADVADQLPHETTPEPTTMGRVQAGLTRIVNDLVG</sequence>
<dbReference type="AlphaFoldDB" id="A0A7Y9I4R3"/>
<accession>A0A7Y9I4R3</accession>
<dbReference type="InterPro" id="IPR033434">
    <property type="entry name" value="MucB/RseB_N"/>
</dbReference>
<proteinExistence type="predicted"/>
<protein>
    <recommendedName>
        <fullName evidence="2">MucB/RseB N-terminal domain-containing protein</fullName>
    </recommendedName>
</protein>